<gene>
    <name evidence="2" type="ORF">NITFAB_2063</name>
</gene>
<feature type="signal peptide" evidence="1">
    <location>
        <begin position="1"/>
        <end position="38"/>
    </location>
</feature>
<dbReference type="Gene3D" id="2.120.10.10">
    <property type="match status" value="2"/>
</dbReference>
<evidence type="ECO:0000313" key="2">
    <source>
        <dbReference type="EMBL" id="SPS06470.1"/>
    </source>
</evidence>
<proteinExistence type="predicted"/>
<dbReference type="InterPro" id="IPR036278">
    <property type="entry name" value="Sialidase_sf"/>
</dbReference>
<sequence>MNKSIVGRAWNRVERQFGNSCRILLWIACIATSGLCSAADHAEHSSSHASDKAKVWKAAISRKPQAVSVALDGKGGLWKAYVQGGHVLVSRSDNHGKSYTPPVAVNTEPELVAAIGENRPKIVVDRNGGIHVSYTQNLEAPFAGHIRYSRSLDSGKTFSPPMTVNDNLDPITHGFNAMAVNERSQIYIAWIDKRDSIIAKKKGEKYQGAAIYYAISDDGGNTFHKNIKVADHSCECCRVAMSMDSDGIPVIVWRNIFGNNIRDHAMMRLDGNLQPVRLSSENWEADACPHHGPAVSIAKDGIYHFVWFSNAPGRHGLFYANSSDQGRHFSSPVNFGRFQSQASHPDVLSLNQHVYVAWKEFDGQVTGVYLMHSSDGGKSWSAPQHIASTGDTSDYPFLAGYGSQPYLAWNTAAEGFRFIRLAGGVQ</sequence>
<name>A0A2X0QXN5_9PROT</name>
<dbReference type="EMBL" id="LS423452">
    <property type="protein sequence ID" value="SPS06470.1"/>
    <property type="molecule type" value="Genomic_DNA"/>
</dbReference>
<dbReference type="AlphaFoldDB" id="A0A2X0QXN5"/>
<dbReference type="CDD" id="cd15482">
    <property type="entry name" value="Sialidase_non-viral"/>
    <property type="match status" value="1"/>
</dbReference>
<reference evidence="2" key="1">
    <citation type="submission" date="2018-05" db="EMBL/GenBank/DDBJ databases">
        <authorList>
            <person name="Lanie J.A."/>
            <person name="Ng W.-L."/>
            <person name="Kazmierczak K.M."/>
            <person name="Andrzejewski T.M."/>
            <person name="Davidsen T.M."/>
            <person name="Wayne K.J."/>
            <person name="Tettelin H."/>
            <person name="Glass J.I."/>
            <person name="Rusch D."/>
            <person name="Podicherti R."/>
            <person name="Tsui H.-C.T."/>
            <person name="Winkler M.E."/>
        </authorList>
    </citation>
    <scope>NUCLEOTIDE SEQUENCE</scope>
    <source>
        <strain evidence="2">KNB</strain>
    </source>
</reference>
<keyword evidence="1" id="KW-0732">Signal</keyword>
<protein>
    <submittedName>
        <fullName evidence="2">BNR/Asp-box repeat-containing protein</fullName>
    </submittedName>
</protein>
<evidence type="ECO:0000256" key="1">
    <source>
        <dbReference type="SAM" id="SignalP"/>
    </source>
</evidence>
<organism evidence="2">
    <name type="scientific">Candidatus Nitrotoga fabula</name>
    <dbReference type="NCBI Taxonomy" id="2182327"/>
    <lineage>
        <taxon>Bacteria</taxon>
        <taxon>Pseudomonadati</taxon>
        <taxon>Pseudomonadota</taxon>
        <taxon>Betaproteobacteria</taxon>
        <taxon>Nitrosomonadales</taxon>
        <taxon>Gallionellaceae</taxon>
        <taxon>Candidatus Nitrotoga</taxon>
    </lineage>
</organism>
<dbReference type="SUPFAM" id="SSF50939">
    <property type="entry name" value="Sialidases"/>
    <property type="match status" value="1"/>
</dbReference>
<feature type="chain" id="PRO_5016078836" evidence="1">
    <location>
        <begin position="39"/>
        <end position="426"/>
    </location>
</feature>
<accession>A0A2X0QXN5</accession>